<dbReference type="GO" id="GO:0004175">
    <property type="term" value="F:endopeptidase activity"/>
    <property type="evidence" value="ECO:0007669"/>
    <property type="project" value="UniProtKB-ARBA"/>
</dbReference>
<dbReference type="InterPro" id="IPR003675">
    <property type="entry name" value="Rce1/LyrA-like_dom"/>
</dbReference>
<feature type="transmembrane region" description="Helical" evidence="1">
    <location>
        <begin position="183"/>
        <end position="200"/>
    </location>
</feature>
<keyword evidence="1" id="KW-0812">Transmembrane</keyword>
<feature type="domain" description="CAAX prenyl protease 2/Lysostaphin resistance protein A-like" evidence="2">
    <location>
        <begin position="147"/>
        <end position="244"/>
    </location>
</feature>
<keyword evidence="3" id="KW-0482">Metalloprotease</keyword>
<feature type="transmembrane region" description="Helical" evidence="1">
    <location>
        <begin position="270"/>
        <end position="289"/>
    </location>
</feature>
<keyword evidence="3" id="KW-0645">Protease</keyword>
<keyword evidence="1" id="KW-1133">Transmembrane helix</keyword>
<name>A0AAE9MKY5_9FLAO</name>
<sequence>MNFIQQAYKGDNQWYLYLLVIFIVLFGWQFIGVIPLAVTAILHSESTSEFLRAADDSFMSLGINKNLFLFMMVVMFAVGLVSLFLGVKYIHKRAIKTVITSRNKIDWNRFWFGFFVWGILSVLVVSSEILLAPENYTWNFKPLPFFTLVIVSFLFLPIQTSFEELLFRGYFMQGLGTWFKNRWVPLIVTSVAFGLLHGANPEVEKLGYISMVFYIGTGFFFGITTLMDEGTELALGLHAINNIVAAFLVTTDWTVFQTDALFVDTSDPSVGIEMFLPVFILYPLMLLLFSKKYGWKNWKEKLFGNIEKSVITTK</sequence>
<keyword evidence="3" id="KW-0378">Hydrolase</keyword>
<feature type="transmembrane region" description="Helical" evidence="1">
    <location>
        <begin position="67"/>
        <end position="90"/>
    </location>
</feature>
<organism evidence="3 4">
    <name type="scientific">Tenacibaculum mesophilum</name>
    <dbReference type="NCBI Taxonomy" id="104268"/>
    <lineage>
        <taxon>Bacteria</taxon>
        <taxon>Pseudomonadati</taxon>
        <taxon>Bacteroidota</taxon>
        <taxon>Flavobacteriia</taxon>
        <taxon>Flavobacteriales</taxon>
        <taxon>Flavobacteriaceae</taxon>
        <taxon>Tenacibaculum</taxon>
    </lineage>
</organism>
<feature type="transmembrane region" description="Helical" evidence="1">
    <location>
        <begin position="206"/>
        <end position="226"/>
    </location>
</feature>
<dbReference type="GO" id="GO:0008237">
    <property type="term" value="F:metallopeptidase activity"/>
    <property type="evidence" value="ECO:0007669"/>
    <property type="project" value="UniProtKB-KW"/>
</dbReference>
<feature type="transmembrane region" description="Helical" evidence="1">
    <location>
        <begin position="14"/>
        <end position="42"/>
    </location>
</feature>
<evidence type="ECO:0000259" key="2">
    <source>
        <dbReference type="Pfam" id="PF02517"/>
    </source>
</evidence>
<dbReference type="Proteomes" id="UP001056837">
    <property type="component" value="Chromosome"/>
</dbReference>
<dbReference type="GO" id="GO:0080120">
    <property type="term" value="P:CAAX-box protein maturation"/>
    <property type="evidence" value="ECO:0007669"/>
    <property type="project" value="UniProtKB-ARBA"/>
</dbReference>
<dbReference type="RefSeq" id="WP_253679954.1">
    <property type="nucleotide sequence ID" value="NZ_CP050861.1"/>
</dbReference>
<gene>
    <name evidence="3" type="ORF">HER15_00415</name>
</gene>
<dbReference type="PANTHER" id="PTHR39430">
    <property type="entry name" value="MEMBRANE-ASSOCIATED PROTEASE-RELATED"/>
    <property type="match status" value="1"/>
</dbReference>
<feature type="transmembrane region" description="Helical" evidence="1">
    <location>
        <begin position="143"/>
        <end position="162"/>
    </location>
</feature>
<accession>A0AAE9MKY5</accession>
<proteinExistence type="predicted"/>
<feature type="transmembrane region" description="Helical" evidence="1">
    <location>
        <begin position="110"/>
        <end position="131"/>
    </location>
</feature>
<evidence type="ECO:0000313" key="4">
    <source>
        <dbReference type="Proteomes" id="UP001056837"/>
    </source>
</evidence>
<keyword evidence="1" id="KW-0472">Membrane</keyword>
<protein>
    <submittedName>
        <fullName evidence="3">CPBP family intramembrane metalloprotease</fullName>
    </submittedName>
</protein>
<dbReference type="Pfam" id="PF02517">
    <property type="entry name" value="Rce1-like"/>
    <property type="match status" value="1"/>
</dbReference>
<evidence type="ECO:0000313" key="3">
    <source>
        <dbReference type="EMBL" id="UTD14027.1"/>
    </source>
</evidence>
<evidence type="ECO:0000256" key="1">
    <source>
        <dbReference type="SAM" id="Phobius"/>
    </source>
</evidence>
<dbReference type="PANTHER" id="PTHR39430:SF1">
    <property type="entry name" value="PROTEASE"/>
    <property type="match status" value="1"/>
</dbReference>
<dbReference type="EMBL" id="CP050861">
    <property type="protein sequence ID" value="UTD14027.1"/>
    <property type="molecule type" value="Genomic_DNA"/>
</dbReference>
<reference evidence="3" key="1">
    <citation type="submission" date="2020-04" db="EMBL/GenBank/DDBJ databases">
        <title>Tenacibaculum mesophilum bac2.</title>
        <authorList>
            <person name="Li M."/>
        </authorList>
    </citation>
    <scope>NUCLEOTIDE SEQUENCE</scope>
    <source>
        <strain evidence="3">Bac2</strain>
    </source>
</reference>
<dbReference type="AlphaFoldDB" id="A0AAE9MKY5"/>
<feature type="transmembrane region" description="Helical" evidence="1">
    <location>
        <begin position="233"/>
        <end position="250"/>
    </location>
</feature>